<dbReference type="KEGG" id="foc:113204128"/>
<dbReference type="Pfam" id="PF02958">
    <property type="entry name" value="EcKL"/>
    <property type="match status" value="1"/>
</dbReference>
<protein>
    <submittedName>
        <fullName evidence="3">Uncharacterized protein LOC113204128 isoform X1</fullName>
    </submittedName>
</protein>
<dbReference type="OrthoDB" id="190089at2759"/>
<dbReference type="PANTHER" id="PTHR11012">
    <property type="entry name" value="PROTEIN KINASE-LIKE DOMAIN-CONTAINING"/>
    <property type="match status" value="1"/>
</dbReference>
<feature type="domain" description="CHK kinase-like" evidence="1">
    <location>
        <begin position="126"/>
        <end position="325"/>
    </location>
</feature>
<keyword evidence="2" id="KW-1185">Reference proteome</keyword>
<proteinExistence type="predicted"/>
<gene>
    <name evidence="3" type="primary">LOC113204128</name>
</gene>
<dbReference type="PANTHER" id="PTHR11012:SF30">
    <property type="entry name" value="PROTEIN KINASE-LIKE DOMAIN-CONTAINING"/>
    <property type="match status" value="1"/>
</dbReference>
<reference evidence="3" key="1">
    <citation type="submission" date="2025-08" db="UniProtKB">
        <authorList>
            <consortium name="RefSeq"/>
        </authorList>
    </citation>
    <scope>IDENTIFICATION</scope>
    <source>
        <tissue evidence="3">Whole organism</tissue>
    </source>
</reference>
<dbReference type="InterPro" id="IPR015897">
    <property type="entry name" value="CHK_kinase-like"/>
</dbReference>
<dbReference type="Proteomes" id="UP000504606">
    <property type="component" value="Unplaced"/>
</dbReference>
<organism evidence="2 3">
    <name type="scientific">Frankliniella occidentalis</name>
    <name type="common">Western flower thrips</name>
    <name type="synonym">Euthrips occidentalis</name>
    <dbReference type="NCBI Taxonomy" id="133901"/>
    <lineage>
        <taxon>Eukaryota</taxon>
        <taxon>Metazoa</taxon>
        <taxon>Ecdysozoa</taxon>
        <taxon>Arthropoda</taxon>
        <taxon>Hexapoda</taxon>
        <taxon>Insecta</taxon>
        <taxon>Pterygota</taxon>
        <taxon>Neoptera</taxon>
        <taxon>Paraneoptera</taxon>
        <taxon>Thysanoptera</taxon>
        <taxon>Terebrantia</taxon>
        <taxon>Thripoidea</taxon>
        <taxon>Thripidae</taxon>
        <taxon>Frankliniella</taxon>
    </lineage>
</organism>
<dbReference type="InterPro" id="IPR011009">
    <property type="entry name" value="Kinase-like_dom_sf"/>
</dbReference>
<dbReference type="SMART" id="SM00587">
    <property type="entry name" value="CHK"/>
    <property type="match status" value="1"/>
</dbReference>
<dbReference type="AlphaFoldDB" id="A0A9C6WWD7"/>
<dbReference type="SUPFAM" id="SSF56112">
    <property type="entry name" value="Protein kinase-like (PK-like)"/>
    <property type="match status" value="1"/>
</dbReference>
<dbReference type="InterPro" id="IPR004119">
    <property type="entry name" value="EcKL"/>
</dbReference>
<dbReference type="RefSeq" id="XP_052120710.1">
    <property type="nucleotide sequence ID" value="XM_052264750.1"/>
</dbReference>
<dbReference type="GeneID" id="113204128"/>
<evidence type="ECO:0000313" key="3">
    <source>
        <dbReference type="RefSeq" id="XP_052120710.1"/>
    </source>
</evidence>
<evidence type="ECO:0000259" key="1">
    <source>
        <dbReference type="SMART" id="SM00587"/>
    </source>
</evidence>
<evidence type="ECO:0000313" key="2">
    <source>
        <dbReference type="Proteomes" id="UP000504606"/>
    </source>
</evidence>
<accession>A0A9C6WWD7</accession>
<sequence>MADADGSIVDVPDVVDNALRHIASKQGFKKPHFHVTSGAQNRDGYMSTLFRCVIRDEDSAGPTELKVMVKISREGMETMMECLFGIEGLVYETLLPAQKELAGLREPLPWPKCYFSDVKGRQPYCLVLEDFGPEGFVNADRSKGLDAAHMRLALEQLGKFHGASMALVRLRPELFKTIKDQLPVLFRLPEFCNIMKPFIVPVPSLPGLVESRYPKGSHVHTVLRKLCDSFKDTFPQLMWPLPPEDGRGCTFVHGDCMINNMAFKYDKDGAVQACKLYDFQVGSYMEVAQDFMWLLFCNTEKEMRDEHWESLLRGYIDVVHDTLRASGCDDPEDIYSLDLLKEQLKRLAVPALCIQPLMWSFMTADDDQVDEVRNDMAAPEQSVSVPLRTTPKLIEHYIGLIENVIDWGWFPTVEDIDRYTAEA</sequence>
<name>A0A9C6WWD7_FRAOC</name>